<evidence type="ECO:0000313" key="12">
    <source>
        <dbReference type="Proteomes" id="UP000594454"/>
    </source>
</evidence>
<keyword evidence="3" id="KW-0716">Sensory transduction</keyword>
<evidence type="ECO:0000256" key="5">
    <source>
        <dbReference type="ARBA" id="ARBA00022725"/>
    </source>
</evidence>
<dbReference type="GO" id="GO:0004984">
    <property type="term" value="F:olfactory receptor activity"/>
    <property type="evidence" value="ECO:0007669"/>
    <property type="project" value="InterPro"/>
</dbReference>
<dbReference type="Pfam" id="PF02949">
    <property type="entry name" value="7tm_6"/>
    <property type="match status" value="1"/>
</dbReference>
<keyword evidence="5" id="KW-0552">Olfaction</keyword>
<evidence type="ECO:0000256" key="10">
    <source>
        <dbReference type="SAM" id="Phobius"/>
    </source>
</evidence>
<evidence type="ECO:0000256" key="4">
    <source>
        <dbReference type="ARBA" id="ARBA00022692"/>
    </source>
</evidence>
<dbReference type="OrthoDB" id="6604226at2759"/>
<feature type="transmembrane region" description="Helical" evidence="10">
    <location>
        <begin position="80"/>
        <end position="98"/>
    </location>
</feature>
<dbReference type="Proteomes" id="UP000594454">
    <property type="component" value="Chromosome 6"/>
</dbReference>
<keyword evidence="12" id="KW-1185">Reference proteome</keyword>
<dbReference type="GO" id="GO:0007165">
    <property type="term" value="P:signal transduction"/>
    <property type="evidence" value="ECO:0007669"/>
    <property type="project" value="UniProtKB-KW"/>
</dbReference>
<keyword evidence="8" id="KW-0675">Receptor</keyword>
<dbReference type="EMBL" id="LR899014">
    <property type="protein sequence ID" value="CAD7093179.1"/>
    <property type="molecule type" value="Genomic_DNA"/>
</dbReference>
<reference evidence="11 12" key="1">
    <citation type="submission" date="2020-11" db="EMBL/GenBank/DDBJ databases">
        <authorList>
            <person name="Wallbank WR R."/>
            <person name="Pardo Diaz C."/>
            <person name="Kozak K."/>
            <person name="Martin S."/>
            <person name="Jiggins C."/>
            <person name="Moest M."/>
            <person name="Warren A I."/>
            <person name="Generalovic N T."/>
            <person name="Byers J.R.P. K."/>
            <person name="Montejo-Kovacevich G."/>
            <person name="Yen C E."/>
        </authorList>
    </citation>
    <scope>NUCLEOTIDE SEQUENCE [LARGE SCALE GENOMIC DNA]</scope>
</reference>
<keyword evidence="7 10" id="KW-0472">Membrane</keyword>
<dbReference type="GO" id="GO:0005549">
    <property type="term" value="F:odorant binding"/>
    <property type="evidence" value="ECO:0007669"/>
    <property type="project" value="InterPro"/>
</dbReference>
<sequence>MRREIIQIRPILEKLDNHSTTETQRSVMTTVFASSNRLVWTVFFCNLMVNGLFAQMAALSGRQHLVYPVWLPYDWHVSPFRFWITWLYQCVAYFFLCFQQASNDVIGPIYLNVLDAHLRIIMQRVEDISNNSWKSDSDMRNEFVGIIEDHRLIMK</sequence>
<dbReference type="GO" id="GO:0005886">
    <property type="term" value="C:plasma membrane"/>
    <property type="evidence" value="ECO:0007669"/>
    <property type="project" value="UniProtKB-SubCell"/>
</dbReference>
<accession>A0A7R8V672</accession>
<evidence type="ECO:0000256" key="1">
    <source>
        <dbReference type="ARBA" id="ARBA00004651"/>
    </source>
</evidence>
<proteinExistence type="predicted"/>
<keyword evidence="6 10" id="KW-1133">Transmembrane helix</keyword>
<evidence type="ECO:0000256" key="6">
    <source>
        <dbReference type="ARBA" id="ARBA00022989"/>
    </source>
</evidence>
<evidence type="ECO:0000313" key="11">
    <source>
        <dbReference type="EMBL" id="CAD7093179.1"/>
    </source>
</evidence>
<protein>
    <submittedName>
        <fullName evidence="11">Uncharacterized protein</fullName>
    </submittedName>
</protein>
<keyword evidence="2" id="KW-1003">Cell membrane</keyword>
<dbReference type="AlphaFoldDB" id="A0A7R8V672"/>
<dbReference type="InParanoid" id="A0A7R8V672"/>
<evidence type="ECO:0000256" key="8">
    <source>
        <dbReference type="ARBA" id="ARBA00023170"/>
    </source>
</evidence>
<evidence type="ECO:0000256" key="2">
    <source>
        <dbReference type="ARBA" id="ARBA00022475"/>
    </source>
</evidence>
<name>A0A7R8V672_HERIL</name>
<gene>
    <name evidence="11" type="ORF">HERILL_LOCUS15480</name>
</gene>
<keyword evidence="9" id="KW-0807">Transducer</keyword>
<evidence type="ECO:0000256" key="7">
    <source>
        <dbReference type="ARBA" id="ARBA00023136"/>
    </source>
</evidence>
<comment type="subcellular location">
    <subcellularLocation>
        <location evidence="1">Cell membrane</location>
        <topology evidence="1">Multi-pass membrane protein</topology>
    </subcellularLocation>
</comment>
<organism evidence="11 12">
    <name type="scientific">Hermetia illucens</name>
    <name type="common">Black soldier fly</name>
    <dbReference type="NCBI Taxonomy" id="343691"/>
    <lineage>
        <taxon>Eukaryota</taxon>
        <taxon>Metazoa</taxon>
        <taxon>Ecdysozoa</taxon>
        <taxon>Arthropoda</taxon>
        <taxon>Hexapoda</taxon>
        <taxon>Insecta</taxon>
        <taxon>Pterygota</taxon>
        <taxon>Neoptera</taxon>
        <taxon>Endopterygota</taxon>
        <taxon>Diptera</taxon>
        <taxon>Brachycera</taxon>
        <taxon>Stratiomyomorpha</taxon>
        <taxon>Stratiomyidae</taxon>
        <taxon>Hermetiinae</taxon>
        <taxon>Hermetia</taxon>
    </lineage>
</organism>
<evidence type="ECO:0000256" key="9">
    <source>
        <dbReference type="ARBA" id="ARBA00023224"/>
    </source>
</evidence>
<feature type="transmembrane region" description="Helical" evidence="10">
    <location>
        <begin position="38"/>
        <end position="60"/>
    </location>
</feature>
<keyword evidence="4 10" id="KW-0812">Transmembrane</keyword>
<evidence type="ECO:0000256" key="3">
    <source>
        <dbReference type="ARBA" id="ARBA00022606"/>
    </source>
</evidence>
<dbReference type="InterPro" id="IPR004117">
    <property type="entry name" value="7tm6_olfct_rcpt"/>
</dbReference>